<dbReference type="RefSeq" id="WP_289445847.1">
    <property type="nucleotide sequence ID" value="NZ_JAUCGR010000001.1"/>
</dbReference>
<dbReference type="EC" id="2.4.-.-" evidence="1"/>
<sequence length="305" mass="32400">MPGPVALVVVNHGSAALLDEHLRATAHGLDALVVVVDNSPTPRATEQARAVARAHGWHLVTTPNDGFGAGVNSGIAAAHARGARAVLVLNPDLALDPASARLLLDAALAAPRTMLAPVIRRPDGSVWSQGGTLDLVHGSTSSRPHGDGRVDWISGACLCASTEAWLRVGGFDDRYFLYWEDVDLSWRARSLGVELVVRSDVEAVHDVGGTQEHAGSRRKSDLYYAQNCRGRLVFAAHHLAGRQRARWVLGAPAYAWRTVKRGGRRQLLSGPGPLLAAARGTVSGAWYATRRRDPWAGPVAAVAAS</sequence>
<keyword evidence="1" id="KW-0808">Transferase</keyword>
<evidence type="ECO:0000313" key="1">
    <source>
        <dbReference type="EMBL" id="MDM7830687.1"/>
    </source>
</evidence>
<gene>
    <name evidence="1" type="ORF">QRT05_05035</name>
</gene>
<evidence type="ECO:0000313" key="2">
    <source>
        <dbReference type="Proteomes" id="UP001321453"/>
    </source>
</evidence>
<dbReference type="Proteomes" id="UP001321453">
    <property type="component" value="Unassembled WGS sequence"/>
</dbReference>
<accession>A0ABT7S4Z9</accession>
<dbReference type="PANTHER" id="PTHR43179:SF7">
    <property type="entry name" value="RHAMNOSYLTRANSFERASE WBBL"/>
    <property type="match status" value="1"/>
</dbReference>
<reference evidence="1 2" key="1">
    <citation type="submission" date="2023-06" db="EMBL/GenBank/DDBJ databases">
        <title>Cellulomonas sp. MW9 Whole genome sequence.</title>
        <authorList>
            <person name="Park S."/>
        </authorList>
    </citation>
    <scope>NUCLEOTIDE SEQUENCE [LARGE SCALE GENOMIC DNA]</scope>
    <source>
        <strain evidence="1 2">MW9</strain>
    </source>
</reference>
<proteinExistence type="predicted"/>
<organism evidence="1 2">
    <name type="scientific">Cellulomonas edaphi</name>
    <dbReference type="NCBI Taxonomy" id="3053468"/>
    <lineage>
        <taxon>Bacteria</taxon>
        <taxon>Bacillati</taxon>
        <taxon>Actinomycetota</taxon>
        <taxon>Actinomycetes</taxon>
        <taxon>Micrococcales</taxon>
        <taxon>Cellulomonadaceae</taxon>
        <taxon>Cellulomonas</taxon>
    </lineage>
</organism>
<dbReference type="GO" id="GO:0016757">
    <property type="term" value="F:glycosyltransferase activity"/>
    <property type="evidence" value="ECO:0007669"/>
    <property type="project" value="UniProtKB-KW"/>
</dbReference>
<protein>
    <submittedName>
        <fullName evidence="1">Glycosyltransferase family 2 protein</fullName>
        <ecNumber evidence="1">2.4.-.-</ecNumber>
    </submittedName>
</protein>
<name>A0ABT7S4Z9_9CELL</name>
<dbReference type="Pfam" id="PF13641">
    <property type="entry name" value="Glyco_tranf_2_3"/>
    <property type="match status" value="1"/>
</dbReference>
<dbReference type="InterPro" id="IPR029044">
    <property type="entry name" value="Nucleotide-diphossugar_trans"/>
</dbReference>
<keyword evidence="2" id="KW-1185">Reference proteome</keyword>
<comment type="caution">
    <text evidence="1">The sequence shown here is derived from an EMBL/GenBank/DDBJ whole genome shotgun (WGS) entry which is preliminary data.</text>
</comment>
<dbReference type="SUPFAM" id="SSF53448">
    <property type="entry name" value="Nucleotide-diphospho-sugar transferases"/>
    <property type="match status" value="1"/>
</dbReference>
<dbReference type="PANTHER" id="PTHR43179">
    <property type="entry name" value="RHAMNOSYLTRANSFERASE WBBL"/>
    <property type="match status" value="1"/>
</dbReference>
<dbReference type="EMBL" id="JAUCGR010000001">
    <property type="protein sequence ID" value="MDM7830687.1"/>
    <property type="molecule type" value="Genomic_DNA"/>
</dbReference>
<keyword evidence="1" id="KW-0328">Glycosyltransferase</keyword>
<dbReference type="Gene3D" id="3.90.550.10">
    <property type="entry name" value="Spore Coat Polysaccharide Biosynthesis Protein SpsA, Chain A"/>
    <property type="match status" value="1"/>
</dbReference>